<protein>
    <submittedName>
        <fullName evidence="1">Uncharacterized protein</fullName>
    </submittedName>
</protein>
<reference evidence="1" key="1">
    <citation type="submission" date="2014-11" db="EMBL/GenBank/DDBJ databases">
        <authorList>
            <person name="Amaro Gonzalez C."/>
        </authorList>
    </citation>
    <scope>NUCLEOTIDE SEQUENCE</scope>
</reference>
<dbReference type="AlphaFoldDB" id="A0A0E9QK00"/>
<organism evidence="1">
    <name type="scientific">Anguilla anguilla</name>
    <name type="common">European freshwater eel</name>
    <name type="synonym">Muraena anguilla</name>
    <dbReference type="NCBI Taxonomy" id="7936"/>
    <lineage>
        <taxon>Eukaryota</taxon>
        <taxon>Metazoa</taxon>
        <taxon>Chordata</taxon>
        <taxon>Craniata</taxon>
        <taxon>Vertebrata</taxon>
        <taxon>Euteleostomi</taxon>
        <taxon>Actinopterygii</taxon>
        <taxon>Neopterygii</taxon>
        <taxon>Teleostei</taxon>
        <taxon>Anguilliformes</taxon>
        <taxon>Anguillidae</taxon>
        <taxon>Anguilla</taxon>
    </lineage>
</organism>
<evidence type="ECO:0000313" key="1">
    <source>
        <dbReference type="EMBL" id="JAH16685.1"/>
    </source>
</evidence>
<dbReference type="EMBL" id="GBXM01091892">
    <property type="protein sequence ID" value="JAH16685.1"/>
    <property type="molecule type" value="Transcribed_RNA"/>
</dbReference>
<proteinExistence type="predicted"/>
<accession>A0A0E9QK00</accession>
<sequence>MQSRFTKILLRNELSLFRRATVTFISVTIEF</sequence>
<dbReference type="EMBL" id="GBXM01102806">
    <property type="protein sequence ID" value="JAH05771.1"/>
    <property type="molecule type" value="Transcribed_RNA"/>
</dbReference>
<name>A0A0E9QK00_ANGAN</name>
<reference evidence="1" key="2">
    <citation type="journal article" date="2015" name="Fish Shellfish Immunol.">
        <title>Early steps in the European eel (Anguilla anguilla)-Vibrio vulnificus interaction in the gills: Role of the RtxA13 toxin.</title>
        <authorList>
            <person name="Callol A."/>
            <person name="Pajuelo D."/>
            <person name="Ebbesson L."/>
            <person name="Teles M."/>
            <person name="MacKenzie S."/>
            <person name="Amaro C."/>
        </authorList>
    </citation>
    <scope>NUCLEOTIDE SEQUENCE</scope>
</reference>